<evidence type="ECO:0000313" key="3">
    <source>
        <dbReference type="Proteomes" id="UP000034600"/>
    </source>
</evidence>
<gene>
    <name evidence="2" type="ORF">UY32_C0037G0001</name>
</gene>
<dbReference type="AlphaFoldDB" id="A0A0G1UV75"/>
<keyword evidence="1" id="KW-0812">Transmembrane</keyword>
<feature type="transmembrane region" description="Helical" evidence="1">
    <location>
        <begin position="12"/>
        <end position="31"/>
    </location>
</feature>
<accession>A0A0G1UV75</accession>
<organism evidence="2 3">
    <name type="scientific">Candidatus Jorgensenbacteria bacterium GW2011_GWC1_48_8</name>
    <dbReference type="NCBI Taxonomy" id="1618666"/>
    <lineage>
        <taxon>Bacteria</taxon>
        <taxon>Candidatus Joergenseniibacteriota</taxon>
    </lineage>
</organism>
<dbReference type="EMBL" id="LCPO01000037">
    <property type="protein sequence ID" value="KKU97956.1"/>
    <property type="molecule type" value="Genomic_DNA"/>
</dbReference>
<protein>
    <submittedName>
        <fullName evidence="2">Uncharacterized protein</fullName>
    </submittedName>
</protein>
<dbReference type="Proteomes" id="UP000034600">
    <property type="component" value="Unassembled WGS sequence"/>
</dbReference>
<proteinExistence type="predicted"/>
<reference evidence="2 3" key="1">
    <citation type="journal article" date="2015" name="Nature">
        <title>rRNA introns, odd ribosomes, and small enigmatic genomes across a large radiation of phyla.</title>
        <authorList>
            <person name="Brown C.T."/>
            <person name="Hug L.A."/>
            <person name="Thomas B.C."/>
            <person name="Sharon I."/>
            <person name="Castelle C.J."/>
            <person name="Singh A."/>
            <person name="Wilkins M.J."/>
            <person name="Williams K.H."/>
            <person name="Banfield J.F."/>
        </authorList>
    </citation>
    <scope>NUCLEOTIDE SEQUENCE [LARGE SCALE GENOMIC DNA]</scope>
</reference>
<feature type="non-terminal residue" evidence="2">
    <location>
        <position position="60"/>
    </location>
</feature>
<keyword evidence="1" id="KW-0472">Membrane</keyword>
<evidence type="ECO:0000313" key="2">
    <source>
        <dbReference type="EMBL" id="KKU97956.1"/>
    </source>
</evidence>
<keyword evidence="1" id="KW-1133">Transmembrane helix</keyword>
<sequence length="60" mass="6620">MLDFSEQTGRRLMVIALVVLGAGFGFIGNLMTMDLPWATREVDGVRFYGSTEAYRVASSD</sequence>
<name>A0A0G1UV75_9BACT</name>
<evidence type="ECO:0000256" key="1">
    <source>
        <dbReference type="SAM" id="Phobius"/>
    </source>
</evidence>
<comment type="caution">
    <text evidence="2">The sequence shown here is derived from an EMBL/GenBank/DDBJ whole genome shotgun (WGS) entry which is preliminary data.</text>
</comment>